<dbReference type="PROSITE" id="PS51351">
    <property type="entry name" value="TFIIE_BETA_C"/>
    <property type="match status" value="1"/>
</dbReference>
<gene>
    <name evidence="10" type="ORF">K491DRAFT_696560</name>
</gene>
<dbReference type="GO" id="GO:0001097">
    <property type="term" value="F:TFIIH-class transcription factor complex binding"/>
    <property type="evidence" value="ECO:0007669"/>
    <property type="project" value="TreeGrafter"/>
</dbReference>
<evidence type="ECO:0000313" key="11">
    <source>
        <dbReference type="Proteomes" id="UP000799324"/>
    </source>
</evidence>
<evidence type="ECO:0000313" key="10">
    <source>
        <dbReference type="EMBL" id="KAF2651303.1"/>
    </source>
</evidence>
<protein>
    <recommendedName>
        <fullName evidence="7">Transcription initiation factor IIE subunit beta</fullName>
    </recommendedName>
</protein>
<accession>A0A6A6SXJ4</accession>
<comment type="similarity">
    <text evidence="7">Belongs to the TFIIE beta subunit family.</text>
</comment>
<keyword evidence="10" id="KW-0396">Initiation factor</keyword>
<dbReference type="PANTHER" id="PTHR12716">
    <property type="entry name" value="TRANSCRIPTION INITIATION FACTOR IIE, BETA SUBUNIT"/>
    <property type="match status" value="1"/>
</dbReference>
<dbReference type="InterPro" id="IPR054600">
    <property type="entry name" value="TFA2_E-tether"/>
</dbReference>
<dbReference type="AlphaFoldDB" id="A0A6A6SXJ4"/>
<evidence type="ECO:0000256" key="2">
    <source>
        <dbReference type="ARBA" id="ARBA00023015"/>
    </source>
</evidence>
<evidence type="ECO:0000256" key="4">
    <source>
        <dbReference type="ARBA" id="ARBA00023163"/>
    </source>
</evidence>
<evidence type="ECO:0000256" key="3">
    <source>
        <dbReference type="ARBA" id="ARBA00023125"/>
    </source>
</evidence>
<dbReference type="EMBL" id="MU004429">
    <property type="protein sequence ID" value="KAF2651303.1"/>
    <property type="molecule type" value="Genomic_DNA"/>
</dbReference>
<comment type="function">
    <text evidence="6 7">Recruits TFIIH to the initiation complex and stimulates the RNA polymerase II C-terminal domain kinase and DNA-dependent ATPase activities of TFIIH. Both TFIIH and TFIIE are required for promoter clearance by RNA polymerase.</text>
</comment>
<dbReference type="InterPro" id="IPR016656">
    <property type="entry name" value="TFIIE-bsu"/>
</dbReference>
<dbReference type="InterPro" id="IPR003166">
    <property type="entry name" value="TFIIE_bsu_DNA-bd"/>
</dbReference>
<dbReference type="GO" id="GO:0006367">
    <property type="term" value="P:transcription initiation at RNA polymerase II promoter"/>
    <property type="evidence" value="ECO:0007669"/>
    <property type="project" value="UniProtKB-UniRule"/>
</dbReference>
<feature type="region of interest" description="Disordered" evidence="8">
    <location>
        <begin position="1"/>
        <end position="45"/>
    </location>
</feature>
<keyword evidence="3 7" id="KW-0238">DNA-binding</keyword>
<feature type="compositionally biased region" description="Basic residues" evidence="8">
    <location>
        <begin position="233"/>
        <end position="244"/>
    </location>
</feature>
<keyword evidence="5 7" id="KW-0539">Nucleus</keyword>
<dbReference type="CDD" id="cd07977">
    <property type="entry name" value="TFIIE_beta_winged_helix"/>
    <property type="match status" value="1"/>
</dbReference>
<dbReference type="InterPro" id="IPR040501">
    <property type="entry name" value="TFA2_Winged_2"/>
</dbReference>
<keyword evidence="2 7" id="KW-0805">Transcription regulation</keyword>
<name>A0A6A6SXJ4_9PLEO</name>
<dbReference type="PANTHER" id="PTHR12716:SF8">
    <property type="entry name" value="TRANSCRIPTION INITIATION FACTOR IIE SUBUNIT BETA"/>
    <property type="match status" value="1"/>
</dbReference>
<comment type="subunit">
    <text evidence="7">Tetramer of two alpha and two beta chains.</text>
</comment>
<keyword evidence="11" id="KW-1185">Reference proteome</keyword>
<evidence type="ECO:0000256" key="5">
    <source>
        <dbReference type="ARBA" id="ARBA00023242"/>
    </source>
</evidence>
<feature type="region of interest" description="Disordered" evidence="8">
    <location>
        <begin position="216"/>
        <end position="263"/>
    </location>
</feature>
<evidence type="ECO:0000256" key="8">
    <source>
        <dbReference type="SAM" id="MobiDB-lite"/>
    </source>
</evidence>
<dbReference type="PIRSF" id="PIRSF016398">
    <property type="entry name" value="TFIIE-beta"/>
    <property type="match status" value="1"/>
</dbReference>
<keyword evidence="10" id="KW-0648">Protein biosynthesis</keyword>
<evidence type="ECO:0000259" key="9">
    <source>
        <dbReference type="PROSITE" id="PS51351"/>
    </source>
</evidence>
<dbReference type="Pfam" id="PF02186">
    <property type="entry name" value="TFIIE_beta"/>
    <property type="match status" value="1"/>
</dbReference>
<dbReference type="GO" id="GO:0003677">
    <property type="term" value="F:DNA binding"/>
    <property type="evidence" value="ECO:0007669"/>
    <property type="project" value="UniProtKB-UniRule"/>
</dbReference>
<organism evidence="10 11">
    <name type="scientific">Lophiostoma macrostomum CBS 122681</name>
    <dbReference type="NCBI Taxonomy" id="1314788"/>
    <lineage>
        <taxon>Eukaryota</taxon>
        <taxon>Fungi</taxon>
        <taxon>Dikarya</taxon>
        <taxon>Ascomycota</taxon>
        <taxon>Pezizomycotina</taxon>
        <taxon>Dothideomycetes</taxon>
        <taxon>Pleosporomycetidae</taxon>
        <taxon>Pleosporales</taxon>
        <taxon>Lophiostomataceae</taxon>
        <taxon>Lophiostoma</taxon>
    </lineage>
</organism>
<feature type="domain" description="TFIIE beta" evidence="9">
    <location>
        <begin position="43"/>
        <end position="121"/>
    </location>
</feature>
<feature type="compositionally biased region" description="Polar residues" evidence="8">
    <location>
        <begin position="1"/>
        <end position="10"/>
    </location>
</feature>
<evidence type="ECO:0000256" key="1">
    <source>
        <dbReference type="ARBA" id="ARBA00004123"/>
    </source>
</evidence>
<reference evidence="10" key="1">
    <citation type="journal article" date="2020" name="Stud. Mycol.">
        <title>101 Dothideomycetes genomes: a test case for predicting lifestyles and emergence of pathogens.</title>
        <authorList>
            <person name="Haridas S."/>
            <person name="Albert R."/>
            <person name="Binder M."/>
            <person name="Bloem J."/>
            <person name="Labutti K."/>
            <person name="Salamov A."/>
            <person name="Andreopoulos B."/>
            <person name="Baker S."/>
            <person name="Barry K."/>
            <person name="Bills G."/>
            <person name="Bluhm B."/>
            <person name="Cannon C."/>
            <person name="Castanera R."/>
            <person name="Culley D."/>
            <person name="Daum C."/>
            <person name="Ezra D."/>
            <person name="Gonzalez J."/>
            <person name="Henrissat B."/>
            <person name="Kuo A."/>
            <person name="Liang C."/>
            <person name="Lipzen A."/>
            <person name="Lutzoni F."/>
            <person name="Magnuson J."/>
            <person name="Mondo S."/>
            <person name="Nolan M."/>
            <person name="Ohm R."/>
            <person name="Pangilinan J."/>
            <person name="Park H.-J."/>
            <person name="Ramirez L."/>
            <person name="Alfaro M."/>
            <person name="Sun H."/>
            <person name="Tritt A."/>
            <person name="Yoshinaga Y."/>
            <person name="Zwiers L.-H."/>
            <person name="Turgeon B."/>
            <person name="Goodwin S."/>
            <person name="Spatafora J."/>
            <person name="Crous P."/>
            <person name="Grigoriev I."/>
        </authorList>
    </citation>
    <scope>NUCLEOTIDE SEQUENCE</scope>
    <source>
        <strain evidence="10">CBS 122681</strain>
    </source>
</reference>
<dbReference type="Pfam" id="PF18121">
    <property type="entry name" value="TFA2_Winged_2"/>
    <property type="match status" value="1"/>
</dbReference>
<sequence>MSSLKATTAKLSAPSPTPSFSSNGGSKRKRPEDGPATVYSQPRETGTGSHILTQFTYTIDHLRGHQRWVKLQDILDYLNVATNSTEARQLVQLYRSPNPTNRIEYNRKTDMYRYKPKYDIRNAAQLKGYLQNQQSAAGLSVKELKDGWANASEAIVELEKKKEVLVTHHKKDNVVKTVWLNDPSLMHPMDDEFQNAWHTIQLPANSEDLRNKLLSAGLKPCSAPKKPMDSKPKEKKRKAPRRGGKQTNTHMASILKDFSHLRK</sequence>
<dbReference type="GO" id="GO:0005673">
    <property type="term" value="C:transcription factor TFIIE complex"/>
    <property type="evidence" value="ECO:0007669"/>
    <property type="project" value="UniProtKB-UniRule"/>
</dbReference>
<dbReference type="Pfam" id="PF22254">
    <property type="entry name" value="TFA2_E-tether"/>
    <property type="match status" value="1"/>
</dbReference>
<dbReference type="Proteomes" id="UP000799324">
    <property type="component" value="Unassembled WGS sequence"/>
</dbReference>
<proteinExistence type="inferred from homology"/>
<comment type="subcellular location">
    <subcellularLocation>
        <location evidence="1 7">Nucleus</location>
    </subcellularLocation>
</comment>
<dbReference type="GO" id="GO:0003743">
    <property type="term" value="F:translation initiation factor activity"/>
    <property type="evidence" value="ECO:0007669"/>
    <property type="project" value="UniProtKB-KW"/>
</dbReference>
<evidence type="ECO:0000256" key="6">
    <source>
        <dbReference type="ARBA" id="ARBA00025581"/>
    </source>
</evidence>
<evidence type="ECO:0000256" key="7">
    <source>
        <dbReference type="PIRNR" id="PIRNR016398"/>
    </source>
</evidence>
<keyword evidence="4 7" id="KW-0804">Transcription</keyword>
<dbReference type="OrthoDB" id="5323195at2759"/>